<dbReference type="InterPro" id="IPR003749">
    <property type="entry name" value="ThiS/MoaD-like"/>
</dbReference>
<dbReference type="InterPro" id="IPR016155">
    <property type="entry name" value="Mopterin_synth/thiamin_S_b"/>
</dbReference>
<dbReference type="EMBL" id="JABBVZ010000097">
    <property type="protein sequence ID" value="NMP24283.1"/>
    <property type="molecule type" value="Genomic_DNA"/>
</dbReference>
<proteinExistence type="predicted"/>
<dbReference type="SUPFAM" id="SSF54285">
    <property type="entry name" value="MoaD/ThiS"/>
    <property type="match status" value="1"/>
</dbReference>
<dbReference type="NCBIfam" id="TIGR01683">
    <property type="entry name" value="thiS"/>
    <property type="match status" value="1"/>
</dbReference>
<organism evidence="1 2">
    <name type="scientific">Sulfobacillus harzensis</name>
    <dbReference type="NCBI Taxonomy" id="2729629"/>
    <lineage>
        <taxon>Bacteria</taxon>
        <taxon>Bacillati</taxon>
        <taxon>Bacillota</taxon>
        <taxon>Clostridia</taxon>
        <taxon>Eubacteriales</taxon>
        <taxon>Clostridiales Family XVII. Incertae Sedis</taxon>
        <taxon>Sulfobacillus</taxon>
    </lineage>
</organism>
<accession>A0A7Y0L768</accession>
<comment type="caution">
    <text evidence="1">The sequence shown here is derived from an EMBL/GenBank/DDBJ whole genome shotgun (WGS) entry which is preliminary data.</text>
</comment>
<evidence type="ECO:0000313" key="2">
    <source>
        <dbReference type="Proteomes" id="UP000533476"/>
    </source>
</evidence>
<gene>
    <name evidence="1" type="primary">thiS</name>
    <name evidence="1" type="ORF">HIJ39_18285</name>
</gene>
<evidence type="ECO:0000313" key="1">
    <source>
        <dbReference type="EMBL" id="NMP24283.1"/>
    </source>
</evidence>
<dbReference type="RefSeq" id="WP_169102268.1">
    <property type="nucleotide sequence ID" value="NZ_JABBVZ010000097.1"/>
</dbReference>
<protein>
    <submittedName>
        <fullName evidence="1">Sulfur carrier protein ThiS</fullName>
    </submittedName>
</protein>
<name>A0A7Y0L768_9FIRM</name>
<dbReference type="PANTHER" id="PTHR34472">
    <property type="entry name" value="SULFUR CARRIER PROTEIN THIS"/>
    <property type="match status" value="1"/>
</dbReference>
<reference evidence="1 2" key="1">
    <citation type="submission" date="2020-04" db="EMBL/GenBank/DDBJ databases">
        <authorList>
            <person name="Zhang R."/>
            <person name="Schippers A."/>
        </authorList>
    </citation>
    <scope>NUCLEOTIDE SEQUENCE [LARGE SCALE GENOMIC DNA]</scope>
    <source>
        <strain evidence="1 2">DSM 109850</strain>
    </source>
</reference>
<dbReference type="InterPro" id="IPR012675">
    <property type="entry name" value="Beta-grasp_dom_sf"/>
</dbReference>
<dbReference type="CDD" id="cd00565">
    <property type="entry name" value="Ubl_ThiS"/>
    <property type="match status" value="1"/>
</dbReference>
<keyword evidence="2" id="KW-1185">Reference proteome</keyword>
<dbReference type="Gene3D" id="3.10.20.30">
    <property type="match status" value="1"/>
</dbReference>
<dbReference type="PANTHER" id="PTHR34472:SF1">
    <property type="entry name" value="SULFUR CARRIER PROTEIN THIS"/>
    <property type="match status" value="1"/>
</dbReference>
<dbReference type="Proteomes" id="UP000533476">
    <property type="component" value="Unassembled WGS sequence"/>
</dbReference>
<dbReference type="AlphaFoldDB" id="A0A7Y0L768"/>
<dbReference type="Pfam" id="PF02597">
    <property type="entry name" value="ThiS"/>
    <property type="match status" value="1"/>
</dbReference>
<sequence length="66" mass="7084">MQLIVNGESMQVDPVRTVGELLDHFRVSHQAVAVIANGTIVARDTFTSFAVQEGDALEIIRFVGGG</sequence>
<dbReference type="InterPro" id="IPR010035">
    <property type="entry name" value="Thi_S"/>
</dbReference>